<dbReference type="EMBL" id="FMZW01000025">
    <property type="protein sequence ID" value="SDE40657.1"/>
    <property type="molecule type" value="Genomic_DNA"/>
</dbReference>
<accession>A0A1G7CMU0</accession>
<protein>
    <submittedName>
        <fullName evidence="1">Uncharacterized protein</fullName>
    </submittedName>
</protein>
<proteinExistence type="predicted"/>
<gene>
    <name evidence="1" type="ORF">SAMN05216337_102581</name>
</gene>
<name>A0A1G7CMU0_9BRAD</name>
<evidence type="ECO:0000313" key="1">
    <source>
        <dbReference type="EMBL" id="SDE40657.1"/>
    </source>
</evidence>
<dbReference type="AlphaFoldDB" id="A0A1G7CMU0"/>
<evidence type="ECO:0000313" key="2">
    <source>
        <dbReference type="Proteomes" id="UP000199245"/>
    </source>
</evidence>
<dbReference type="Proteomes" id="UP000199245">
    <property type="component" value="Unassembled WGS sequence"/>
</dbReference>
<dbReference type="GeneID" id="92952713"/>
<organism evidence="1 2">
    <name type="scientific">Bradyrhizobium brasilense</name>
    <dbReference type="NCBI Taxonomy" id="1419277"/>
    <lineage>
        <taxon>Bacteria</taxon>
        <taxon>Pseudomonadati</taxon>
        <taxon>Pseudomonadota</taxon>
        <taxon>Alphaproteobacteria</taxon>
        <taxon>Hyphomicrobiales</taxon>
        <taxon>Nitrobacteraceae</taxon>
        <taxon>Bradyrhizobium</taxon>
    </lineage>
</organism>
<sequence length="45" mass="5185">MSSAEELTFVIGRWLRPIVMLLYVVRSLGLMTTSSREQRSTLLDQ</sequence>
<dbReference type="RefSeq" id="WP_016848367.1">
    <property type="nucleotide sequence ID" value="NZ_CP121669.1"/>
</dbReference>
<reference evidence="1 2" key="1">
    <citation type="submission" date="2016-10" db="EMBL/GenBank/DDBJ databases">
        <authorList>
            <person name="de Groot N.N."/>
        </authorList>
    </citation>
    <scope>NUCLEOTIDE SEQUENCE [LARGE SCALE GENOMIC DNA]</scope>
    <source>
        <strain evidence="1 2">R5</strain>
    </source>
</reference>